<sequence length="105" mass="11285">MNQVTVQEVQQHLLELLKTLNPGEAVQIVAGEQVVGWLVAEEGVVARAPRQPGSAVGTLTIVADDDEHLQDFANYMPNELAIGRSQNCCSSGESERVIAAREESA</sequence>
<accession>A0A1Z3HNI8</accession>
<gene>
    <name evidence="1" type="ORF">XM38_027900</name>
</gene>
<protein>
    <recommendedName>
        <fullName evidence="3">DUF2281 domain-containing protein</fullName>
    </recommendedName>
</protein>
<evidence type="ECO:0008006" key="3">
    <source>
        <dbReference type="Google" id="ProtNLM"/>
    </source>
</evidence>
<dbReference type="RefSeq" id="WP_187329400.1">
    <property type="nucleotide sequence ID" value="NZ_CP021983.2"/>
</dbReference>
<proteinExistence type="predicted"/>
<evidence type="ECO:0000313" key="1">
    <source>
        <dbReference type="EMBL" id="ASC71836.1"/>
    </source>
</evidence>
<dbReference type="EMBL" id="CP021983">
    <property type="protein sequence ID" value="ASC71836.1"/>
    <property type="molecule type" value="Genomic_DNA"/>
</dbReference>
<keyword evidence="2" id="KW-1185">Reference proteome</keyword>
<dbReference type="KEGG" id="hhg:XM38_027900"/>
<dbReference type="Proteomes" id="UP000191901">
    <property type="component" value="Chromosome"/>
</dbReference>
<organism evidence="1 2">
    <name type="scientific">Halomicronema hongdechloris C2206</name>
    <dbReference type="NCBI Taxonomy" id="1641165"/>
    <lineage>
        <taxon>Bacteria</taxon>
        <taxon>Bacillati</taxon>
        <taxon>Cyanobacteriota</taxon>
        <taxon>Cyanophyceae</taxon>
        <taxon>Nodosilineales</taxon>
        <taxon>Nodosilineaceae</taxon>
        <taxon>Halomicronema</taxon>
    </lineage>
</organism>
<dbReference type="AlphaFoldDB" id="A0A1Z3HNI8"/>
<name>A0A1Z3HNI8_9CYAN</name>
<reference evidence="1 2" key="1">
    <citation type="journal article" date="2016" name="Biochim. Biophys. Acta">
        <title>Characterization of red-shifted phycobilisomes isolated from the chlorophyll f-containing cyanobacterium Halomicronema hongdechloris.</title>
        <authorList>
            <person name="Li Y."/>
            <person name="Lin Y."/>
            <person name="Garvey C.J."/>
            <person name="Birch D."/>
            <person name="Corkery R.W."/>
            <person name="Loughlin P.C."/>
            <person name="Scheer H."/>
            <person name="Willows R.D."/>
            <person name="Chen M."/>
        </authorList>
    </citation>
    <scope>NUCLEOTIDE SEQUENCE [LARGE SCALE GENOMIC DNA]</scope>
    <source>
        <strain evidence="1 2">C2206</strain>
    </source>
</reference>
<evidence type="ECO:0000313" key="2">
    <source>
        <dbReference type="Proteomes" id="UP000191901"/>
    </source>
</evidence>